<dbReference type="GO" id="GO:0015074">
    <property type="term" value="P:DNA integration"/>
    <property type="evidence" value="ECO:0007669"/>
    <property type="project" value="InterPro"/>
</dbReference>
<dbReference type="Gene3D" id="3.30.420.10">
    <property type="entry name" value="Ribonuclease H-like superfamily/Ribonuclease H"/>
    <property type="match status" value="1"/>
</dbReference>
<accession>A0A699HL22</accession>
<dbReference type="InterPro" id="IPR039537">
    <property type="entry name" value="Retrotran_Ty1/copia-like"/>
</dbReference>
<organism evidence="2">
    <name type="scientific">Tanacetum cinerariifolium</name>
    <name type="common">Dalmatian daisy</name>
    <name type="synonym">Chrysanthemum cinerariifolium</name>
    <dbReference type="NCBI Taxonomy" id="118510"/>
    <lineage>
        <taxon>Eukaryota</taxon>
        <taxon>Viridiplantae</taxon>
        <taxon>Streptophyta</taxon>
        <taxon>Embryophyta</taxon>
        <taxon>Tracheophyta</taxon>
        <taxon>Spermatophyta</taxon>
        <taxon>Magnoliopsida</taxon>
        <taxon>eudicotyledons</taxon>
        <taxon>Gunneridae</taxon>
        <taxon>Pentapetalae</taxon>
        <taxon>asterids</taxon>
        <taxon>campanulids</taxon>
        <taxon>Asterales</taxon>
        <taxon>Asteraceae</taxon>
        <taxon>Asteroideae</taxon>
        <taxon>Anthemideae</taxon>
        <taxon>Anthemidinae</taxon>
        <taxon>Tanacetum</taxon>
    </lineage>
</organism>
<feature type="domain" description="Integrase catalytic" evidence="1">
    <location>
        <begin position="403"/>
        <end position="515"/>
    </location>
</feature>
<dbReference type="PANTHER" id="PTHR42648:SF21">
    <property type="entry name" value="CYSTEINE-RICH RLK (RECEPTOR-LIKE PROTEIN KINASE) 8"/>
    <property type="match status" value="1"/>
</dbReference>
<evidence type="ECO:0000313" key="2">
    <source>
        <dbReference type="EMBL" id="GEY35950.1"/>
    </source>
</evidence>
<dbReference type="GO" id="GO:0003676">
    <property type="term" value="F:nucleic acid binding"/>
    <property type="evidence" value="ECO:0007669"/>
    <property type="project" value="InterPro"/>
</dbReference>
<name>A0A699HL22_TANCI</name>
<dbReference type="PANTHER" id="PTHR42648">
    <property type="entry name" value="TRANSPOSASE, PUTATIVE-RELATED"/>
    <property type="match status" value="1"/>
</dbReference>
<dbReference type="SUPFAM" id="SSF53098">
    <property type="entry name" value="Ribonuclease H-like"/>
    <property type="match status" value="1"/>
</dbReference>
<protein>
    <submittedName>
        <fullName evidence="2">Ribonuclease H-like domain-containing protein</fullName>
    </submittedName>
</protein>
<proteinExistence type="predicted"/>
<evidence type="ECO:0000259" key="1">
    <source>
        <dbReference type="PROSITE" id="PS50994"/>
    </source>
</evidence>
<comment type="caution">
    <text evidence="2">The sequence shown here is derived from an EMBL/GenBank/DDBJ whole genome shotgun (WGS) entry which is preliminary data.</text>
</comment>
<dbReference type="InterPro" id="IPR012337">
    <property type="entry name" value="RNaseH-like_sf"/>
</dbReference>
<sequence>MARQCTEHKRKRDATWFKDKVLLVEAQGNGKVLNKKNLEFLADPGIAEGPVTQTVITNNVAYQADDLDAYDSDYDDITTAKVALMANLSRYDSNVLSENTNSSAKQDAMILYVFEKLSNQVTNCNKVSKDNLVANESLSAKLERYKEQIRPMLYDGNVIANETNVISIDDSEETLMLEEQSRSKMLLKQNFRKCFVSQQELSAEQAIWFQMSNPSTESSDSSPVKVDATNELPKLDLDPLAPRLLQNRDAYIDYLKHTHEQADIIRGIVKQAKAKQPLDNALDFACKVFTEVGLKWKPTGRTLTLVGNLCPLTRITSTKVVPRKKTTPHLALTLKPELKVYSRRIKQVKNVGSSKKAKIVESNIANNSEPNHSWGSNATDIPSLSSFVNERLSILFSGESKKQSHKPKSEDTNQKKLYLLHMDLCGPMRVASINGKKYILFIVDDYSRFKRVKFLASNDEAPDFIIKLLKMIQVRLNATVKNIRTDNETEFFNQTPRSYYKSVSISHETSVARTP</sequence>
<reference evidence="2" key="1">
    <citation type="journal article" date="2019" name="Sci. Rep.">
        <title>Draft genome of Tanacetum cinerariifolium, the natural source of mosquito coil.</title>
        <authorList>
            <person name="Yamashiro T."/>
            <person name="Shiraishi A."/>
            <person name="Satake H."/>
            <person name="Nakayama K."/>
        </authorList>
    </citation>
    <scope>NUCLEOTIDE SEQUENCE</scope>
</reference>
<dbReference type="PROSITE" id="PS50994">
    <property type="entry name" value="INTEGRASE"/>
    <property type="match status" value="1"/>
</dbReference>
<gene>
    <name evidence="2" type="ORF">Tci_407924</name>
</gene>
<dbReference type="InterPro" id="IPR001584">
    <property type="entry name" value="Integrase_cat-core"/>
</dbReference>
<dbReference type="Pfam" id="PF00665">
    <property type="entry name" value="rve"/>
    <property type="match status" value="1"/>
</dbReference>
<dbReference type="InterPro" id="IPR036397">
    <property type="entry name" value="RNaseH_sf"/>
</dbReference>
<dbReference type="EMBL" id="BKCJ010172033">
    <property type="protein sequence ID" value="GEY35950.1"/>
    <property type="molecule type" value="Genomic_DNA"/>
</dbReference>
<dbReference type="AlphaFoldDB" id="A0A699HL22"/>